<gene>
    <name evidence="2" type="ORF">CNMCM6805_003296</name>
</gene>
<feature type="compositionally biased region" description="Polar residues" evidence="1">
    <location>
        <begin position="34"/>
        <end position="50"/>
    </location>
</feature>
<name>A0A8H4LZM5_9EURO</name>
<reference evidence="2" key="1">
    <citation type="journal article" date="2020" name="bioRxiv">
        <title>Genomic and phenotypic heterogeneity of clinical isolates of the human pathogens Aspergillus fumigatus, Aspergillus lentulus and Aspergillus fumigatiaffinis.</title>
        <authorList>
            <person name="dos Santos R.A.C."/>
            <person name="Steenwyk J.L."/>
            <person name="Rivero-Menendez O."/>
            <person name="Mead M.E."/>
            <person name="Silva L.P."/>
            <person name="Bastos R.W."/>
            <person name="Alastruey-Izquierdo A."/>
            <person name="Goldman G.H."/>
            <person name="Rokas A."/>
        </authorList>
    </citation>
    <scope>NUCLEOTIDE SEQUENCE</scope>
    <source>
        <strain evidence="2">CNM-CM6805</strain>
    </source>
</reference>
<proteinExistence type="predicted"/>
<feature type="compositionally biased region" description="Basic residues" evidence="1">
    <location>
        <begin position="134"/>
        <end position="145"/>
    </location>
</feature>
<dbReference type="EMBL" id="JAAAPX010000193">
    <property type="protein sequence ID" value="KAF4227237.1"/>
    <property type="molecule type" value="Genomic_DNA"/>
</dbReference>
<reference evidence="2" key="2">
    <citation type="submission" date="2020-04" db="EMBL/GenBank/DDBJ databases">
        <authorList>
            <person name="Santos R.A.C."/>
            <person name="Steenwyk J.L."/>
            <person name="Rivero-Menendez O."/>
            <person name="Mead M.E."/>
            <person name="Silva L.P."/>
            <person name="Bastos R.W."/>
            <person name="Alastruey-Izquierdo A."/>
            <person name="Goldman G.H."/>
            <person name="Rokas A."/>
        </authorList>
    </citation>
    <scope>NUCLEOTIDE SEQUENCE</scope>
    <source>
        <strain evidence="2">CNM-CM6805</strain>
    </source>
</reference>
<feature type="compositionally biased region" description="Polar residues" evidence="1">
    <location>
        <begin position="66"/>
        <end position="78"/>
    </location>
</feature>
<feature type="compositionally biased region" description="Low complexity" evidence="1">
    <location>
        <begin position="51"/>
        <end position="64"/>
    </location>
</feature>
<dbReference type="AlphaFoldDB" id="A0A8H4LZM5"/>
<evidence type="ECO:0000313" key="2">
    <source>
        <dbReference type="EMBL" id="KAF4227237.1"/>
    </source>
</evidence>
<evidence type="ECO:0000313" key="3">
    <source>
        <dbReference type="Proteomes" id="UP000653565"/>
    </source>
</evidence>
<dbReference type="Proteomes" id="UP000653565">
    <property type="component" value="Unassembled WGS sequence"/>
</dbReference>
<accession>A0A8H4LZM5</accession>
<feature type="region of interest" description="Disordered" evidence="1">
    <location>
        <begin position="34"/>
        <end position="82"/>
    </location>
</feature>
<dbReference type="OrthoDB" id="5365739at2759"/>
<sequence length="353" mass="38961">MLQTKLRFLASCRDRRTPVDGIITSVRFFTLSHQQADNHSSQRNPRNAATQSVSQVSSSSSAASGRVSNLNVNVTSRRNPPRRVVDARSLAVPKAGSLPSNIIRSPRFQRSRTGAQTHGRRSGTIHRAQTAVPKGRKQGNGRTQRKRTDVEEVNEISQAEVEEAYVQLSKASVPVPVRYTPQPPESNLTETWPSLPTGVTARTAGVVEKLSWLSDRFPNGYVPPHELGKRLFEGRSVQFFNQDEKDNAVSEAQKLARKRADTLSQRKGDLVEPEDVGFKQMSALDKRALVEKLVQGNYPKLETVLADKPTVLTGIVKNLNNNETYLTTGKSSQFISKVESLLASGRPASAKRV</sequence>
<evidence type="ECO:0000256" key="1">
    <source>
        <dbReference type="SAM" id="MobiDB-lite"/>
    </source>
</evidence>
<feature type="region of interest" description="Disordered" evidence="1">
    <location>
        <begin position="107"/>
        <end position="152"/>
    </location>
</feature>
<keyword evidence="3" id="KW-1185">Reference proteome</keyword>
<protein>
    <submittedName>
        <fullName evidence="2">Uncharacterized protein</fullName>
    </submittedName>
</protein>
<comment type="caution">
    <text evidence="2">The sequence shown here is derived from an EMBL/GenBank/DDBJ whole genome shotgun (WGS) entry which is preliminary data.</text>
</comment>
<organism evidence="2 3">
    <name type="scientific">Aspergillus fumigatiaffinis</name>
    <dbReference type="NCBI Taxonomy" id="340414"/>
    <lineage>
        <taxon>Eukaryota</taxon>
        <taxon>Fungi</taxon>
        <taxon>Dikarya</taxon>
        <taxon>Ascomycota</taxon>
        <taxon>Pezizomycotina</taxon>
        <taxon>Eurotiomycetes</taxon>
        <taxon>Eurotiomycetidae</taxon>
        <taxon>Eurotiales</taxon>
        <taxon>Aspergillaceae</taxon>
        <taxon>Aspergillus</taxon>
        <taxon>Aspergillus subgen. Fumigati</taxon>
    </lineage>
</organism>